<dbReference type="InterPro" id="IPR041698">
    <property type="entry name" value="Methyltransf_25"/>
</dbReference>
<dbReference type="PANTHER" id="PTHR43861">
    <property type="entry name" value="TRANS-ACONITATE 2-METHYLTRANSFERASE-RELATED"/>
    <property type="match status" value="1"/>
</dbReference>
<dbReference type="EMBL" id="CP003915">
    <property type="protein sequence ID" value="AHG62362.1"/>
    <property type="molecule type" value="Genomic_DNA"/>
</dbReference>
<dbReference type="AlphaFoldDB" id="W0PA40"/>
<protein>
    <submittedName>
        <fullName evidence="3">Putative methyltransferase</fullName>
    </submittedName>
</protein>
<keyword evidence="1 3" id="KW-0808">Transferase</keyword>
<evidence type="ECO:0000313" key="4">
    <source>
        <dbReference type="Proteomes" id="UP000019095"/>
    </source>
</evidence>
<organism evidence="3 4">
    <name type="scientific">Advenella mimigardefordensis (strain DSM 17166 / LMG 22922 / DPN7)</name>
    <dbReference type="NCBI Taxonomy" id="1247726"/>
    <lineage>
        <taxon>Bacteria</taxon>
        <taxon>Pseudomonadati</taxon>
        <taxon>Pseudomonadota</taxon>
        <taxon>Betaproteobacteria</taxon>
        <taxon>Burkholderiales</taxon>
        <taxon>Alcaligenaceae</taxon>
    </lineage>
</organism>
<dbReference type="GO" id="GO:0032259">
    <property type="term" value="P:methylation"/>
    <property type="evidence" value="ECO:0007669"/>
    <property type="project" value="UniProtKB-KW"/>
</dbReference>
<dbReference type="KEGG" id="amim:MIM_c02600"/>
<dbReference type="InterPro" id="IPR029063">
    <property type="entry name" value="SAM-dependent_MTases_sf"/>
</dbReference>
<name>W0PA40_ADVMD</name>
<dbReference type="PATRIC" id="fig|1247726.3.peg.287"/>
<feature type="domain" description="Methyltransferase" evidence="2">
    <location>
        <begin position="50"/>
        <end position="145"/>
    </location>
</feature>
<reference evidence="3 4" key="1">
    <citation type="journal article" date="2014" name="Microbiology">
        <title>Unravelling the complete genome sequence of Advenella mimigardefordensis strain DPN7T and novel insights in the catabolism of the xenobiotic polythioester precursor 3,3'-dithiodipropionate.</title>
        <authorList>
            <person name="Wubbeler J.H."/>
            <person name="Hiessl S."/>
            <person name="Schuldes J."/>
            <person name="Thurmer A."/>
            <person name="Daniel R."/>
            <person name="Steinbuchel A."/>
        </authorList>
    </citation>
    <scope>NUCLEOTIDE SEQUENCE [LARGE SCALE GENOMIC DNA]</scope>
    <source>
        <strain evidence="4">DSM 17166 / LMG 22922 / DPN7</strain>
    </source>
</reference>
<keyword evidence="4" id="KW-1185">Reference proteome</keyword>
<dbReference type="Gene3D" id="3.40.50.150">
    <property type="entry name" value="Vaccinia Virus protein VP39"/>
    <property type="match status" value="1"/>
</dbReference>
<evidence type="ECO:0000259" key="2">
    <source>
        <dbReference type="Pfam" id="PF13649"/>
    </source>
</evidence>
<evidence type="ECO:0000313" key="3">
    <source>
        <dbReference type="EMBL" id="AHG62362.1"/>
    </source>
</evidence>
<dbReference type="Proteomes" id="UP000019095">
    <property type="component" value="Chromosome"/>
</dbReference>
<dbReference type="HOGENOM" id="CLU_092062_0_0_4"/>
<dbReference type="PANTHER" id="PTHR43861:SF3">
    <property type="entry name" value="PUTATIVE (AFU_ORTHOLOGUE AFUA_2G14390)-RELATED"/>
    <property type="match status" value="1"/>
</dbReference>
<sequence length="206" mass="22722">MNGHKNMVNVAGSKGYAEKAQRFAADYESVTFEKVHNPVRGFYPGAPAKVLDIGAGTGRDAAAMAALGYQVDAVEPTAAMREQGDLHHTNTTINWIADSLPELALVRATGKQYDLILLTAVWMHLLEQERLPAMQHCAGLLARNGIMSMSLRHGPVPAERHMFDIPDEETIALAHTCGLQLLYQKSYKNDTLGRNDISWSYAVFRK</sequence>
<dbReference type="Pfam" id="PF13649">
    <property type="entry name" value="Methyltransf_25"/>
    <property type="match status" value="1"/>
</dbReference>
<gene>
    <name evidence="3" type="ORF">MIM_c02600</name>
</gene>
<keyword evidence="3" id="KW-0489">Methyltransferase</keyword>
<dbReference type="SUPFAM" id="SSF53335">
    <property type="entry name" value="S-adenosyl-L-methionine-dependent methyltransferases"/>
    <property type="match status" value="1"/>
</dbReference>
<dbReference type="eggNOG" id="COG2227">
    <property type="taxonomic scope" value="Bacteria"/>
</dbReference>
<dbReference type="GO" id="GO:0008168">
    <property type="term" value="F:methyltransferase activity"/>
    <property type="evidence" value="ECO:0007669"/>
    <property type="project" value="UniProtKB-KW"/>
</dbReference>
<dbReference type="STRING" id="1247726.MIM_c02600"/>
<evidence type="ECO:0000256" key="1">
    <source>
        <dbReference type="ARBA" id="ARBA00022679"/>
    </source>
</evidence>
<accession>W0PA40</accession>
<dbReference type="CDD" id="cd02440">
    <property type="entry name" value="AdoMet_MTases"/>
    <property type="match status" value="1"/>
</dbReference>
<proteinExistence type="predicted"/>